<keyword evidence="3 5" id="KW-0378">Hydrolase</keyword>
<feature type="domain" description="DUF4214" evidence="8">
    <location>
        <begin position="67"/>
        <end position="126"/>
    </location>
</feature>
<name>A0A1Y0IBN8_9GAMM</name>
<dbReference type="PANTHER" id="PTHR43806">
    <property type="entry name" value="PEPTIDASE S8"/>
    <property type="match status" value="1"/>
</dbReference>
<keyword evidence="2 5" id="KW-0645">Protease</keyword>
<dbReference type="EMBL" id="CP021425">
    <property type="protein sequence ID" value="ARU56793.1"/>
    <property type="molecule type" value="Genomic_DNA"/>
</dbReference>
<dbReference type="Proteomes" id="UP000196027">
    <property type="component" value="Chromosome"/>
</dbReference>
<feature type="active site" description="Charge relay system" evidence="5">
    <location>
        <position position="268"/>
    </location>
</feature>
<dbReference type="PROSITE" id="PS00136">
    <property type="entry name" value="SUBTILASE_ASP"/>
    <property type="match status" value="1"/>
</dbReference>
<dbReference type="PROSITE" id="PS00138">
    <property type="entry name" value="SUBTILASE_SER"/>
    <property type="match status" value="1"/>
</dbReference>
<feature type="active site" description="Charge relay system" evidence="5">
    <location>
        <position position="496"/>
    </location>
</feature>
<evidence type="ECO:0000259" key="8">
    <source>
        <dbReference type="Pfam" id="PF13946"/>
    </source>
</evidence>
<dbReference type="Pfam" id="PF13946">
    <property type="entry name" value="DUF4214"/>
    <property type="match status" value="1"/>
</dbReference>
<dbReference type="InterPro" id="IPR000209">
    <property type="entry name" value="Peptidase_S8/S53_dom"/>
</dbReference>
<keyword evidence="4 5" id="KW-0720">Serine protease</keyword>
<dbReference type="GO" id="GO:0004252">
    <property type="term" value="F:serine-type endopeptidase activity"/>
    <property type="evidence" value="ECO:0007669"/>
    <property type="project" value="UniProtKB-UniRule"/>
</dbReference>
<organism evidence="9 10">
    <name type="scientific">Oleiphilus messinensis</name>
    <dbReference type="NCBI Taxonomy" id="141451"/>
    <lineage>
        <taxon>Bacteria</taxon>
        <taxon>Pseudomonadati</taxon>
        <taxon>Pseudomonadota</taxon>
        <taxon>Gammaproteobacteria</taxon>
        <taxon>Oceanospirillales</taxon>
        <taxon>Oleiphilaceae</taxon>
        <taxon>Oleiphilus</taxon>
    </lineage>
</organism>
<evidence type="ECO:0000256" key="4">
    <source>
        <dbReference type="ARBA" id="ARBA00022825"/>
    </source>
</evidence>
<dbReference type="PROSITE" id="PS00137">
    <property type="entry name" value="SUBTILASE_HIS"/>
    <property type="match status" value="1"/>
</dbReference>
<gene>
    <name evidence="9" type="ORF">OLMES_2743</name>
</gene>
<evidence type="ECO:0000313" key="10">
    <source>
        <dbReference type="Proteomes" id="UP000196027"/>
    </source>
</evidence>
<dbReference type="InterPro" id="IPR022398">
    <property type="entry name" value="Peptidase_S8_His-AS"/>
</dbReference>
<dbReference type="RefSeq" id="WP_198343329.1">
    <property type="nucleotide sequence ID" value="NZ_CP021425.1"/>
</dbReference>
<dbReference type="InterPro" id="IPR025282">
    <property type="entry name" value="DUF4214"/>
</dbReference>
<protein>
    <submittedName>
        <fullName evidence="9">Uncharacterized protein</fullName>
    </submittedName>
</protein>
<dbReference type="Gene3D" id="1.10.3130.20">
    <property type="entry name" value="Phycobilisome linker domain"/>
    <property type="match status" value="1"/>
</dbReference>
<dbReference type="SUPFAM" id="SSF52743">
    <property type="entry name" value="Subtilisin-like"/>
    <property type="match status" value="1"/>
</dbReference>
<sequence>MFDDMSVSTESLVSFFSTSFSSTNSSQTSVQIAYIAYYGRPADPSGLNYWSQTLDNAGGDMGQIITSFGQSAEFTAQYGSLSPTDLVNNLYVQLFNRNADNAGLDYYVSVLKSGASNLATIALEIAKGATGKDLNVLSNKLLAADYFTSAIKTENKQYSTESINPIKSILANVSDKSASLDAAYGLWDDLITNLPAEAHAQVKGEGRIDLSFSGDQTKASISGGVHIEPGEFSVQTIESNDIIGLDDFARDPRFQGLDGEGYSIVILDTGIDLDHPFFGPDRNNDGVSDRIVYHADFTDDYDRTVDDVHGHGTNVASIAASSDRTYQGVAPGANIIALQVLGNSGSGNSSAIERALQWVVYNAEAYNIVAVNMSLGMGGNYNQYSPDSTSLSDEFQALVDLNVLPVASAGNDYYDYQEQGVAYPSSDRNTISVGATFDDNLGAGRWSSGSEVFESAADRITPFSQRSTTVMDIFAPGAWIEGAAPGGGVLGMTGTSQAAPYVAGTVVIMQQLAERELGRRLTIDEFTELMRETGVRIFDGDDEDDNVNHDFASYERLDLMALANAIYAMKGDPEPPENGEDDIPANISTSAAIAVGEQIFGTLDHGGDKDWYQIYLSSDQRYRFSLEGAADNRVSGVSDPWLALHNDAGTFLVSDDDDGTGLNAQIEFTVAESGQYFLSAEAYGEETGGYRLSVTGIQNELLRDRYPDNNTTAVGVLINDGYGRNPWEAINTPGDHDWWRQILDTGYKYTINVKGASSDSGDLLDPAFRILDKNGNELKRDNDSGQGADASLVFVPDEYGVYYFDVYSFNEADTGLYEVEIFVEEIENSEVPGNATTNIDLNPLFFSMKNTIDFAGDTDWYRLEMDANTAYLLTVWSSGDEDKGETPLHDPVLTIYDEHGTVLMSMDDGILNFPVLLINPDHDGTFYAEVSGFSTAETGDYLFWGGIHADDDYFDMAFPGSAVLNFGISRNGTINTVDDLDWLEVQLIAGEQYEFEVRGQSSGGGTLIDPVLHIYNGLGHPLNIHDHDLGNGLDEKISYIPKSSGTYFLVVSSEETGTYTISAESPDSIPVDDFAGGMLTEGRLNAGQQVQGSIETQFDEDWFLVSLDVGSYRIDVENAGGASGLADPAFELFDFLGVTYDIADDNSGVGLNAAKNINVSSPVSVFIGVTGSHASTGDYILSLTEI</sequence>
<evidence type="ECO:0000256" key="2">
    <source>
        <dbReference type="ARBA" id="ARBA00022670"/>
    </source>
</evidence>
<dbReference type="PANTHER" id="PTHR43806:SF11">
    <property type="entry name" value="CEREVISIN-RELATED"/>
    <property type="match status" value="1"/>
</dbReference>
<keyword evidence="10" id="KW-1185">Reference proteome</keyword>
<dbReference type="SUPFAM" id="SSF89260">
    <property type="entry name" value="Collagen-binding domain"/>
    <property type="match status" value="1"/>
</dbReference>
<dbReference type="InterPro" id="IPR023828">
    <property type="entry name" value="Peptidase_S8_Ser-AS"/>
</dbReference>
<dbReference type="InterPro" id="IPR050131">
    <property type="entry name" value="Peptidase_S8_subtilisin-like"/>
</dbReference>
<evidence type="ECO:0000256" key="3">
    <source>
        <dbReference type="ARBA" id="ARBA00022801"/>
    </source>
</evidence>
<feature type="domain" description="Peptidase S8/S53" evidence="7">
    <location>
        <begin position="259"/>
        <end position="525"/>
    </location>
</feature>
<dbReference type="KEGG" id="ome:OLMES_2743"/>
<dbReference type="AlphaFoldDB" id="A0A1Y0IBN8"/>
<dbReference type="Gene3D" id="3.40.50.200">
    <property type="entry name" value="Peptidase S8/S53 domain"/>
    <property type="match status" value="1"/>
</dbReference>
<dbReference type="InterPro" id="IPR023827">
    <property type="entry name" value="Peptidase_S8_Asp-AS"/>
</dbReference>
<dbReference type="InterPro" id="IPR015500">
    <property type="entry name" value="Peptidase_S8_subtilisin-rel"/>
</dbReference>
<dbReference type="Pfam" id="PF00082">
    <property type="entry name" value="Peptidase_S8"/>
    <property type="match status" value="1"/>
</dbReference>
<dbReference type="InterPro" id="IPR036852">
    <property type="entry name" value="Peptidase_S8/S53_dom_sf"/>
</dbReference>
<comment type="similarity">
    <text evidence="1 5 6">Belongs to the peptidase S8 family.</text>
</comment>
<dbReference type="Gene3D" id="2.60.120.380">
    <property type="match status" value="5"/>
</dbReference>
<evidence type="ECO:0000256" key="1">
    <source>
        <dbReference type="ARBA" id="ARBA00011073"/>
    </source>
</evidence>
<evidence type="ECO:0000259" key="7">
    <source>
        <dbReference type="Pfam" id="PF00082"/>
    </source>
</evidence>
<evidence type="ECO:0000256" key="6">
    <source>
        <dbReference type="RuleBase" id="RU003355"/>
    </source>
</evidence>
<evidence type="ECO:0000256" key="5">
    <source>
        <dbReference type="PROSITE-ProRule" id="PRU01240"/>
    </source>
</evidence>
<dbReference type="PROSITE" id="PS51892">
    <property type="entry name" value="SUBTILASE"/>
    <property type="match status" value="1"/>
</dbReference>
<dbReference type="PRINTS" id="PR00723">
    <property type="entry name" value="SUBTILISIN"/>
</dbReference>
<reference evidence="9 10" key="1">
    <citation type="submission" date="2017-05" db="EMBL/GenBank/DDBJ databases">
        <title>Genomic insights into alkan degradation activity of Oleiphilus messinensis.</title>
        <authorList>
            <person name="Kozyavkin S.A."/>
            <person name="Slesarev A.I."/>
            <person name="Golyshin P.N."/>
            <person name="Korzhenkov A."/>
            <person name="Golyshina O.N."/>
            <person name="Toshchakov S.V."/>
        </authorList>
    </citation>
    <scope>NUCLEOTIDE SEQUENCE [LARGE SCALE GENOMIC DNA]</scope>
    <source>
        <strain evidence="9 10">ME102</strain>
    </source>
</reference>
<dbReference type="InterPro" id="IPR038255">
    <property type="entry name" value="PBS_linker_sf"/>
</dbReference>
<dbReference type="GO" id="GO:0006508">
    <property type="term" value="P:proteolysis"/>
    <property type="evidence" value="ECO:0007669"/>
    <property type="project" value="UniProtKB-KW"/>
</dbReference>
<accession>A0A1Y0IBN8</accession>
<feature type="active site" description="Charge relay system" evidence="5">
    <location>
        <position position="311"/>
    </location>
</feature>
<evidence type="ECO:0000313" key="9">
    <source>
        <dbReference type="EMBL" id="ARU56793.1"/>
    </source>
</evidence>
<proteinExistence type="inferred from homology"/>